<dbReference type="GO" id="GO:0007018">
    <property type="term" value="P:microtubule-based movement"/>
    <property type="evidence" value="ECO:0007669"/>
    <property type="project" value="TreeGrafter"/>
</dbReference>
<dbReference type="Proteomes" id="UP000256970">
    <property type="component" value="Unassembled WGS sequence"/>
</dbReference>
<dbReference type="GO" id="GO:0005737">
    <property type="term" value="C:cytoplasm"/>
    <property type="evidence" value="ECO:0007669"/>
    <property type="project" value="TreeGrafter"/>
</dbReference>
<accession>A0A383VSC5</accession>
<keyword evidence="3" id="KW-1185">Reference proteome</keyword>
<dbReference type="Pfam" id="PF03645">
    <property type="entry name" value="Tctex-1"/>
    <property type="match status" value="1"/>
</dbReference>
<reference evidence="1 3" key="1">
    <citation type="submission" date="2016-10" db="EMBL/GenBank/DDBJ databases">
        <authorList>
            <person name="Cai Z."/>
        </authorList>
    </citation>
    <scope>NUCLEOTIDE SEQUENCE [LARGE SCALE GENOMIC DNA]</scope>
</reference>
<dbReference type="CDD" id="cd21459">
    <property type="entry name" value="DLC-like_TCTEX1D2"/>
    <property type="match status" value="1"/>
</dbReference>
<gene>
    <name evidence="2" type="ORF">BQ4739_LOCUS14070</name>
    <name evidence="1" type="ORF">BQ4739_LOCUS8168</name>
</gene>
<protein>
    <recommendedName>
        <fullName evidence="4">Tctex1 domain-containing protein 2</fullName>
    </recommendedName>
</protein>
<dbReference type="Gene3D" id="3.30.1140.40">
    <property type="entry name" value="Tctex-1"/>
    <property type="match status" value="1"/>
</dbReference>
<evidence type="ECO:0000313" key="3">
    <source>
        <dbReference type="Proteomes" id="UP000256970"/>
    </source>
</evidence>
<organism evidence="1 3">
    <name type="scientific">Tetradesmus obliquus</name>
    <name type="common">Green alga</name>
    <name type="synonym">Acutodesmus obliquus</name>
    <dbReference type="NCBI Taxonomy" id="3088"/>
    <lineage>
        <taxon>Eukaryota</taxon>
        <taxon>Viridiplantae</taxon>
        <taxon>Chlorophyta</taxon>
        <taxon>core chlorophytes</taxon>
        <taxon>Chlorophyceae</taxon>
        <taxon>CS clade</taxon>
        <taxon>Sphaeropleales</taxon>
        <taxon>Scenedesmaceae</taxon>
        <taxon>Tetradesmus</taxon>
    </lineage>
</organism>
<name>A0A383VSC5_TETOB</name>
<dbReference type="InterPro" id="IPR005334">
    <property type="entry name" value="Tctex-1-like"/>
</dbReference>
<dbReference type="STRING" id="3088.A0A383VSC5"/>
<sequence>MASPAVAPATGPVLASEHPLGPAFVNKFKPARARQIIAEVLRSKLTGAAYNADNTSTWTREVADEIKQKLKSEDWPRYKFAVQVFIGEQRGEGCRMACRCFWDSETDSYAFESFKNESIFCTAAAFASYIY</sequence>
<dbReference type="PANTHER" id="PTHR21255:SF67">
    <property type="entry name" value="TCTEX1 DOMAIN-CONTAINING PROTEIN 2"/>
    <property type="match status" value="1"/>
</dbReference>
<evidence type="ECO:0000313" key="2">
    <source>
        <dbReference type="EMBL" id="SZX73820.1"/>
    </source>
</evidence>
<dbReference type="EMBL" id="FNXT01000813">
    <property type="protein sequence ID" value="SZX67813.1"/>
    <property type="molecule type" value="Genomic_DNA"/>
</dbReference>
<dbReference type="GO" id="GO:0005868">
    <property type="term" value="C:cytoplasmic dynein complex"/>
    <property type="evidence" value="ECO:0007669"/>
    <property type="project" value="TreeGrafter"/>
</dbReference>
<proteinExistence type="predicted"/>
<dbReference type="AlphaFoldDB" id="A0A383VSC5"/>
<dbReference type="InterPro" id="IPR038586">
    <property type="entry name" value="Tctex-1-like_sf"/>
</dbReference>
<dbReference type="PANTHER" id="PTHR21255">
    <property type="entry name" value="T-COMPLEX-ASSOCIATED-TESTIS-EXPRESSED 1/ DYNEIN LIGHT CHAIN"/>
    <property type="match status" value="1"/>
</dbReference>
<dbReference type="GO" id="GO:0045505">
    <property type="term" value="F:dynein intermediate chain binding"/>
    <property type="evidence" value="ECO:0007669"/>
    <property type="project" value="TreeGrafter"/>
</dbReference>
<evidence type="ECO:0008006" key="4">
    <source>
        <dbReference type="Google" id="ProtNLM"/>
    </source>
</evidence>
<evidence type="ECO:0000313" key="1">
    <source>
        <dbReference type="EMBL" id="SZX67813.1"/>
    </source>
</evidence>
<dbReference type="EMBL" id="FNXT01001198">
    <property type="protein sequence ID" value="SZX73820.1"/>
    <property type="molecule type" value="Genomic_DNA"/>
</dbReference>